<protein>
    <submittedName>
        <fullName evidence="1">Phosphoribosylglycinamide formyltransferase</fullName>
    </submittedName>
</protein>
<evidence type="ECO:0000313" key="2">
    <source>
        <dbReference type="Proteomes" id="UP000054526"/>
    </source>
</evidence>
<name>A0ABR5A3N5_9BACL</name>
<gene>
    <name evidence="1" type="ORF">SD71_12205</name>
</gene>
<comment type="caution">
    <text evidence="1">The sequence shown here is derived from an EMBL/GenBank/DDBJ whole genome shotgun (WGS) entry which is preliminary data.</text>
</comment>
<proteinExistence type="predicted"/>
<dbReference type="InterPro" id="IPR058532">
    <property type="entry name" value="YjbR/MT2646/Rv2570-like"/>
</dbReference>
<reference evidence="1 2" key="1">
    <citation type="submission" date="2014-12" db="EMBL/GenBank/DDBJ databases">
        <title>Draft genome sequence of Cohnella kolymensis strain B-2846.</title>
        <authorList>
            <person name="Karlyshev A.V."/>
            <person name="Kudryashova E.B."/>
        </authorList>
    </citation>
    <scope>NUCLEOTIDE SEQUENCE [LARGE SCALE GENOMIC DNA]</scope>
    <source>
        <strain evidence="1 2">VKM B-2846</strain>
    </source>
</reference>
<organism evidence="1 2">
    <name type="scientific">Cohnella kolymensis</name>
    <dbReference type="NCBI Taxonomy" id="1590652"/>
    <lineage>
        <taxon>Bacteria</taxon>
        <taxon>Bacillati</taxon>
        <taxon>Bacillota</taxon>
        <taxon>Bacilli</taxon>
        <taxon>Bacillales</taxon>
        <taxon>Paenibacillaceae</taxon>
        <taxon>Cohnella</taxon>
    </lineage>
</organism>
<keyword evidence="2" id="KW-1185">Reference proteome</keyword>
<dbReference type="InterPro" id="IPR038056">
    <property type="entry name" value="YjbR-like_sf"/>
</dbReference>
<evidence type="ECO:0000313" key="1">
    <source>
        <dbReference type="EMBL" id="KIL35656.1"/>
    </source>
</evidence>
<dbReference type="SUPFAM" id="SSF142906">
    <property type="entry name" value="YjbR-like"/>
    <property type="match status" value="1"/>
</dbReference>
<dbReference type="RefSeq" id="WP_041063596.1">
    <property type="nucleotide sequence ID" value="NZ_JXAL01000017.1"/>
</dbReference>
<sequence>MHDKSMKSELGVAMLGKVREYASKLPETEEKIDGFGHMVLRVRDKSFVFMGEGENGGDPGMSIKTDKETQQLLIGQGHFYKTPYIGQHGWVSIKADQIRDWEEIAQLIEEAYLRTAPKKLVQAYKSRNEH</sequence>
<dbReference type="Gene3D" id="3.90.1150.30">
    <property type="match status" value="1"/>
</dbReference>
<accession>A0ABR5A3N5</accession>
<dbReference type="Proteomes" id="UP000054526">
    <property type="component" value="Unassembled WGS sequence"/>
</dbReference>
<dbReference type="EMBL" id="JXAL01000017">
    <property type="protein sequence ID" value="KIL35656.1"/>
    <property type="molecule type" value="Genomic_DNA"/>
</dbReference>
<dbReference type="Pfam" id="PF04237">
    <property type="entry name" value="YjbR"/>
    <property type="match status" value="1"/>
</dbReference>